<feature type="transmembrane region" description="Helical" evidence="2">
    <location>
        <begin position="156"/>
        <end position="173"/>
    </location>
</feature>
<sequence length="311" mass="31289">MAMNLGSVTGLWDVGSSMFLPLYLGSAVVLLVAAVVHRHRLLAGRSSVPGSAVTAQQAAYLTGGGRLAIYASLAALHVGGCVAVAPASGGRLVVTGALPAGATALDVAIHQAAGLGWPADRLGEHDRVAAELAMLRTGLERAGLLPTDRVRWTIRGWAHLMQVVVIVGVFWFFTQSSDGGFHLLLPIIALSTAVTILLRRPKTWRTRAGDRALANLRAGQAHLDPAQNPSWRVYGPGGAAMGVGVFGSGALWAADPGFASDCGIPNQLDSSSTSGGGPGGGTCAGSSTGSSSCGSSSCGSSSSSSSCGSSG</sequence>
<dbReference type="NCBIfam" id="TIGR04222">
    <property type="entry name" value="near_uncomplex"/>
    <property type="match status" value="1"/>
</dbReference>
<reference evidence="3 4" key="1">
    <citation type="submission" date="2021-01" db="EMBL/GenBank/DDBJ databases">
        <title>Whole genome shotgun sequence of Plantactinospora mayteni NBRC 109088.</title>
        <authorList>
            <person name="Komaki H."/>
            <person name="Tamura T."/>
        </authorList>
    </citation>
    <scope>NUCLEOTIDE SEQUENCE [LARGE SCALE GENOMIC DNA]</scope>
    <source>
        <strain evidence="3 4">NBRC 109088</strain>
    </source>
</reference>
<dbReference type="Proteomes" id="UP000621500">
    <property type="component" value="Unassembled WGS sequence"/>
</dbReference>
<evidence type="ECO:0008006" key="5">
    <source>
        <dbReference type="Google" id="ProtNLM"/>
    </source>
</evidence>
<evidence type="ECO:0000256" key="1">
    <source>
        <dbReference type="SAM" id="MobiDB-lite"/>
    </source>
</evidence>
<dbReference type="EMBL" id="BONX01000084">
    <property type="protein sequence ID" value="GIH01767.1"/>
    <property type="molecule type" value="Genomic_DNA"/>
</dbReference>
<comment type="caution">
    <text evidence="3">The sequence shown here is derived from an EMBL/GenBank/DDBJ whole genome shotgun (WGS) entry which is preliminary data.</text>
</comment>
<name>A0ABQ4F4E4_9ACTN</name>
<evidence type="ECO:0000313" key="3">
    <source>
        <dbReference type="EMBL" id="GIH01767.1"/>
    </source>
</evidence>
<keyword evidence="2" id="KW-0472">Membrane</keyword>
<feature type="compositionally biased region" description="Low complexity" evidence="1">
    <location>
        <begin position="284"/>
        <end position="311"/>
    </location>
</feature>
<organism evidence="3 4">
    <name type="scientific">Plantactinospora mayteni</name>
    <dbReference type="NCBI Taxonomy" id="566021"/>
    <lineage>
        <taxon>Bacteria</taxon>
        <taxon>Bacillati</taxon>
        <taxon>Actinomycetota</taxon>
        <taxon>Actinomycetes</taxon>
        <taxon>Micromonosporales</taxon>
        <taxon>Micromonosporaceae</taxon>
        <taxon>Plantactinospora</taxon>
    </lineage>
</organism>
<feature type="region of interest" description="Disordered" evidence="1">
    <location>
        <begin position="269"/>
        <end position="311"/>
    </location>
</feature>
<keyword evidence="2" id="KW-1133">Transmembrane helix</keyword>
<evidence type="ECO:0000256" key="2">
    <source>
        <dbReference type="SAM" id="Phobius"/>
    </source>
</evidence>
<keyword evidence="4" id="KW-1185">Reference proteome</keyword>
<keyword evidence="2" id="KW-0812">Transmembrane</keyword>
<feature type="compositionally biased region" description="Gly residues" evidence="1">
    <location>
        <begin position="274"/>
        <end position="283"/>
    </location>
</feature>
<accession>A0ABQ4F4E4</accession>
<protein>
    <recommendedName>
        <fullName evidence="5">TIGR04222 domain-containing membrane protein</fullName>
    </recommendedName>
</protein>
<evidence type="ECO:0000313" key="4">
    <source>
        <dbReference type="Proteomes" id="UP000621500"/>
    </source>
</evidence>
<dbReference type="InterPro" id="IPR026467">
    <property type="entry name" value="Ser/Gly_Cys_C_dom"/>
</dbReference>
<feature type="transmembrane region" description="Helical" evidence="2">
    <location>
        <begin position="179"/>
        <end position="198"/>
    </location>
</feature>
<proteinExistence type="predicted"/>
<gene>
    <name evidence="3" type="ORF">Pma05_83390</name>
</gene>
<feature type="transmembrane region" description="Helical" evidence="2">
    <location>
        <begin position="20"/>
        <end position="37"/>
    </location>
</feature>